<dbReference type="SUPFAM" id="SSF47336">
    <property type="entry name" value="ACP-like"/>
    <property type="match status" value="1"/>
</dbReference>
<dbReference type="InterPro" id="IPR036736">
    <property type="entry name" value="ACP-like_sf"/>
</dbReference>
<accession>A0ABW9RRW9</accession>
<dbReference type="Proteomes" id="UP000798808">
    <property type="component" value="Unassembled WGS sequence"/>
</dbReference>
<keyword evidence="3" id="KW-1185">Reference proteome</keyword>
<dbReference type="PROSITE" id="PS50075">
    <property type="entry name" value="CARRIER"/>
    <property type="match status" value="1"/>
</dbReference>
<dbReference type="InterPro" id="IPR009081">
    <property type="entry name" value="PP-bd_ACP"/>
</dbReference>
<reference evidence="2 3" key="1">
    <citation type="submission" date="2019-02" db="EMBL/GenBank/DDBJ databases">
        <authorList>
            <person name="Goldberg S.R."/>
            <person name="Haltli B.A."/>
            <person name="Correa H."/>
            <person name="Russell K.G."/>
        </authorList>
    </citation>
    <scope>NUCLEOTIDE SEQUENCE [LARGE SCALE GENOMIC DNA]</scope>
    <source>
        <strain evidence="2 3">JCM 16186</strain>
    </source>
</reference>
<evidence type="ECO:0000313" key="2">
    <source>
        <dbReference type="EMBL" id="MTI26903.1"/>
    </source>
</evidence>
<organism evidence="2 3">
    <name type="scientific">Fulvivirga kasyanovii</name>
    <dbReference type="NCBI Taxonomy" id="396812"/>
    <lineage>
        <taxon>Bacteria</taxon>
        <taxon>Pseudomonadati</taxon>
        <taxon>Bacteroidota</taxon>
        <taxon>Cytophagia</taxon>
        <taxon>Cytophagales</taxon>
        <taxon>Fulvivirgaceae</taxon>
        <taxon>Fulvivirga</taxon>
    </lineage>
</organism>
<name>A0ABW9RRW9_9BACT</name>
<dbReference type="Gene3D" id="1.10.1200.10">
    <property type="entry name" value="ACP-like"/>
    <property type="match status" value="1"/>
</dbReference>
<dbReference type="EMBL" id="SMLW01000604">
    <property type="protein sequence ID" value="MTI26903.1"/>
    <property type="molecule type" value="Genomic_DNA"/>
</dbReference>
<proteinExistence type="predicted"/>
<comment type="caution">
    <text evidence="2">The sequence shown here is derived from an EMBL/GenBank/DDBJ whole genome shotgun (WGS) entry which is preliminary data.</text>
</comment>
<gene>
    <name evidence="2" type="ORF">E1163_18245</name>
</gene>
<protein>
    <submittedName>
        <fullName evidence="2">Phosphopantetheine-binding protein</fullName>
    </submittedName>
</protein>
<feature type="domain" description="Carrier" evidence="1">
    <location>
        <begin position="3"/>
        <end position="81"/>
    </location>
</feature>
<evidence type="ECO:0000259" key="1">
    <source>
        <dbReference type="PROSITE" id="PS50075"/>
    </source>
</evidence>
<evidence type="ECO:0000313" key="3">
    <source>
        <dbReference type="Proteomes" id="UP000798808"/>
    </source>
</evidence>
<dbReference type="Pfam" id="PF00550">
    <property type="entry name" value="PP-binding"/>
    <property type="match status" value="1"/>
</dbReference>
<sequence length="88" mass="9560">MQMTENDIYDLIAAHVADITADVEHGPITRASMLSPLGMDSIGRAELIARMQEELSITVPAYEFHQANDLGELAAIFASKISEVQKSA</sequence>